<dbReference type="EMBL" id="CP119312">
    <property type="protein sequence ID" value="WEK05784.1"/>
    <property type="molecule type" value="Genomic_DNA"/>
</dbReference>
<name>A0AAJ6B1W5_9HYPH</name>
<evidence type="ECO:0000313" key="2">
    <source>
        <dbReference type="Proteomes" id="UP001217476"/>
    </source>
</evidence>
<dbReference type="Proteomes" id="UP001217476">
    <property type="component" value="Chromosome"/>
</dbReference>
<organism evidence="1 2">
    <name type="scientific">Candidatus Devosia phytovorans</name>
    <dbReference type="NCBI Taxonomy" id="3121372"/>
    <lineage>
        <taxon>Bacteria</taxon>
        <taxon>Pseudomonadati</taxon>
        <taxon>Pseudomonadota</taxon>
        <taxon>Alphaproteobacteria</taxon>
        <taxon>Hyphomicrobiales</taxon>
        <taxon>Devosiaceae</taxon>
        <taxon>Devosia</taxon>
    </lineage>
</organism>
<evidence type="ECO:0000313" key="1">
    <source>
        <dbReference type="EMBL" id="WEK05784.1"/>
    </source>
</evidence>
<proteinExistence type="predicted"/>
<reference evidence="1" key="1">
    <citation type="submission" date="2023-03" db="EMBL/GenBank/DDBJ databases">
        <title>Andean soil-derived lignocellulolytic bacterial consortium as a source of novel taxa and putative plastic-active enzymes.</title>
        <authorList>
            <person name="Diaz-Garcia L."/>
            <person name="Chuvochina M."/>
            <person name="Feuerriegel G."/>
            <person name="Bunk B."/>
            <person name="Sproer C."/>
            <person name="Streit W.R."/>
            <person name="Rodriguez L.M."/>
            <person name="Overmann J."/>
            <person name="Jimenez D.J."/>
        </authorList>
    </citation>
    <scope>NUCLEOTIDE SEQUENCE</scope>
    <source>
        <strain evidence="1">MAG 4196</strain>
    </source>
</reference>
<gene>
    <name evidence="1" type="ORF">P0Y65_05875</name>
</gene>
<dbReference type="AlphaFoldDB" id="A0AAJ6B1W5"/>
<sequence>MPIRGFDTEGVVACFDEMPGGGAVFDIDAPRNAPVKNPAQHLDKIVFHSDFDQYEIAAGPVDVSINHAALPTKTTVIGVSSGGGGWGPVFTPAVSVEIISDFRQTNTLLFAHDLGYVPKFMIALAGRRVPDGYVVQNAAGSYRRRVAFWANSTGIFVRDSASAAAVACPAITLDYRVLVFRNSEADPAKPLFSGGPGEPLILARGVIDSSKKYLRRTGVGDTPFAQNLGRTLDCNNGSMASASGGVVITEAGYGGSLPAPPFISVGVD</sequence>
<accession>A0AAJ6B1W5</accession>
<protein>
    <submittedName>
        <fullName evidence="1">Uncharacterized protein</fullName>
    </submittedName>
</protein>